<organism evidence="3 4">
    <name type="scientific">Candidatus Avacidaminococcus intestinavium</name>
    <dbReference type="NCBI Taxonomy" id="2840684"/>
    <lineage>
        <taxon>Bacteria</taxon>
        <taxon>Bacillati</taxon>
        <taxon>Bacillota</taxon>
        <taxon>Negativicutes</taxon>
        <taxon>Acidaminococcales</taxon>
        <taxon>Acidaminococcaceae</taxon>
        <taxon>Acidaminococcaceae incertae sedis</taxon>
        <taxon>Candidatus Avacidaminococcus</taxon>
    </lineage>
</organism>
<dbReference type="AlphaFoldDB" id="A0A9D1MN99"/>
<evidence type="ECO:0000256" key="1">
    <source>
        <dbReference type="ARBA" id="ARBA00008950"/>
    </source>
</evidence>
<evidence type="ECO:0000313" key="4">
    <source>
        <dbReference type="Proteomes" id="UP000824099"/>
    </source>
</evidence>
<protein>
    <submittedName>
        <fullName evidence="3">Metallophosphoesterase</fullName>
    </submittedName>
</protein>
<sequence>MYWLITDTHFGDAEQLLAHKRPANFDARIIENWQKNIKQEDVVIHLGDLAATKKDLAIFAQLPGKKVLVLGNHDDLATEVYEKAGFLLVCFSLCLPYAGKCLLLSHEPVSELGKADINIHGHLHSLEQKSPQHLPLALEYNAYAPWRLDKLVRDFENNTI</sequence>
<evidence type="ECO:0000259" key="2">
    <source>
        <dbReference type="Pfam" id="PF12850"/>
    </source>
</evidence>
<dbReference type="SUPFAM" id="SSF56300">
    <property type="entry name" value="Metallo-dependent phosphatases"/>
    <property type="match status" value="1"/>
</dbReference>
<dbReference type="InterPro" id="IPR024654">
    <property type="entry name" value="Calcineurin-like_PHP_lpxH"/>
</dbReference>
<reference evidence="3" key="2">
    <citation type="journal article" date="2021" name="PeerJ">
        <title>Extensive microbial diversity within the chicken gut microbiome revealed by metagenomics and culture.</title>
        <authorList>
            <person name="Gilroy R."/>
            <person name="Ravi A."/>
            <person name="Getino M."/>
            <person name="Pursley I."/>
            <person name="Horton D.L."/>
            <person name="Alikhan N.F."/>
            <person name="Baker D."/>
            <person name="Gharbi K."/>
            <person name="Hall N."/>
            <person name="Watson M."/>
            <person name="Adriaenssens E.M."/>
            <person name="Foster-Nyarko E."/>
            <person name="Jarju S."/>
            <person name="Secka A."/>
            <person name="Antonio M."/>
            <person name="Oren A."/>
            <person name="Chaudhuri R.R."/>
            <person name="La Ragione R."/>
            <person name="Hildebrand F."/>
            <person name="Pallen M.J."/>
        </authorList>
    </citation>
    <scope>NUCLEOTIDE SEQUENCE</scope>
    <source>
        <strain evidence="3">CHK160-1198</strain>
    </source>
</reference>
<feature type="domain" description="Calcineurin-like phosphoesterase" evidence="2">
    <location>
        <begin position="4"/>
        <end position="128"/>
    </location>
</feature>
<name>A0A9D1MN99_9FIRM</name>
<dbReference type="Gene3D" id="3.60.21.10">
    <property type="match status" value="1"/>
</dbReference>
<dbReference type="InterPro" id="IPR029052">
    <property type="entry name" value="Metallo-depent_PP-like"/>
</dbReference>
<dbReference type="Pfam" id="PF12850">
    <property type="entry name" value="Metallophos_2"/>
    <property type="match status" value="1"/>
</dbReference>
<comment type="caution">
    <text evidence="3">The sequence shown here is derived from an EMBL/GenBank/DDBJ whole genome shotgun (WGS) entry which is preliminary data.</text>
</comment>
<gene>
    <name evidence="3" type="ORF">IAB06_01350</name>
</gene>
<accession>A0A9D1MN99</accession>
<dbReference type="Proteomes" id="UP000824099">
    <property type="component" value="Unassembled WGS sequence"/>
</dbReference>
<reference evidence="3" key="1">
    <citation type="submission" date="2020-10" db="EMBL/GenBank/DDBJ databases">
        <authorList>
            <person name="Gilroy R."/>
        </authorList>
    </citation>
    <scope>NUCLEOTIDE SEQUENCE</scope>
    <source>
        <strain evidence="3">CHK160-1198</strain>
    </source>
</reference>
<evidence type="ECO:0000313" key="3">
    <source>
        <dbReference type="EMBL" id="HIU63673.1"/>
    </source>
</evidence>
<proteinExistence type="inferred from homology"/>
<dbReference type="EMBL" id="DVNI01000021">
    <property type="protein sequence ID" value="HIU63673.1"/>
    <property type="molecule type" value="Genomic_DNA"/>
</dbReference>
<comment type="similarity">
    <text evidence="1">Belongs to the metallophosphoesterase superfamily. YfcE family.</text>
</comment>